<dbReference type="Proteomes" id="UP000094626">
    <property type="component" value="Chromosome"/>
</dbReference>
<evidence type="ECO:0000313" key="1">
    <source>
        <dbReference type="EMBL" id="AOR78002.1"/>
    </source>
</evidence>
<dbReference type="EMBL" id="CP017075">
    <property type="protein sequence ID" value="AOR78002.1"/>
    <property type="molecule type" value="Genomic_DNA"/>
</dbReference>
<accession>A0A1D8A7A9</accession>
<protein>
    <recommendedName>
        <fullName evidence="3">NlpC/P60 domain-containing protein</fullName>
    </recommendedName>
</protein>
<gene>
    <name evidence="1" type="ORF">BES08_15515</name>
</gene>
<dbReference type="AlphaFoldDB" id="A0A1D8A7A9"/>
<proteinExistence type="predicted"/>
<dbReference type="RefSeq" id="WP_069708838.1">
    <property type="nucleotide sequence ID" value="NZ_CP017075.1"/>
</dbReference>
<dbReference type="OrthoDB" id="8481272at2"/>
<dbReference type="Gene3D" id="3.90.1720.10">
    <property type="entry name" value="endopeptidase domain like (from Nostoc punctiforme)"/>
    <property type="match status" value="1"/>
</dbReference>
<evidence type="ECO:0008006" key="3">
    <source>
        <dbReference type="Google" id="ProtNLM"/>
    </source>
</evidence>
<dbReference type="KEGG" id="nre:BES08_15515"/>
<reference evidence="2" key="1">
    <citation type="journal article" date="2017" name="J. Biotechnol.">
        <title>Complete genome sequence of Novosphingobium resinovorum SA1, a versatile xenobiotic-degrading bacterium capable of utilizing sulfanilic acid.</title>
        <authorList>
            <person name="Hegedus B."/>
            <person name="Kos P.B."/>
            <person name="Balint B."/>
            <person name="Maroti G."/>
            <person name="Gan H.M."/>
            <person name="Perei K."/>
            <person name="Rakhely G."/>
        </authorList>
    </citation>
    <scope>NUCLEOTIDE SEQUENCE [LARGE SCALE GENOMIC DNA]</scope>
    <source>
        <strain evidence="2">SA1</strain>
    </source>
</reference>
<organism evidence="1 2">
    <name type="scientific">Novosphingobium resinovorum</name>
    <dbReference type="NCBI Taxonomy" id="158500"/>
    <lineage>
        <taxon>Bacteria</taxon>
        <taxon>Pseudomonadati</taxon>
        <taxon>Pseudomonadota</taxon>
        <taxon>Alphaproteobacteria</taxon>
        <taxon>Sphingomonadales</taxon>
        <taxon>Sphingomonadaceae</taxon>
        <taxon>Novosphingobium</taxon>
    </lineage>
</organism>
<dbReference type="InterPro" id="IPR038765">
    <property type="entry name" value="Papain-like_cys_pep_sf"/>
</dbReference>
<keyword evidence="2" id="KW-1185">Reference proteome</keyword>
<evidence type="ECO:0000313" key="2">
    <source>
        <dbReference type="Proteomes" id="UP000094626"/>
    </source>
</evidence>
<sequence length="141" mass="15088">MTDAVTGARLAAAALTLVGTPFRLHGREPGVGLDCVGVIEAAFARSGRAVRLANGYPLRTRIVPSVRLDLERLGLEPVGDTLLPGDVLMLRPSTCQLHLAIVICGTSVVHAHAGLRRVVHGALPPDWPLLHHWRLAPNPRN</sequence>
<dbReference type="SUPFAM" id="SSF54001">
    <property type="entry name" value="Cysteine proteinases"/>
    <property type="match status" value="1"/>
</dbReference>
<name>A0A1D8A7A9_9SPHN</name>